<accession>A0A7L7KRF8</accession>
<sequence length="258" mass="29911">MMKMPFDFTSFSGFANFFLGMVTGIVAFLAFFTFFTFRGRRLDLADIKRPDREMDPEDLKNLIYEKQRKLKRMLKYDQDGAFKSTSAMAYELLEEISRYFFPESKYPMLELSVTELMELNHYITNRIDTLLEIPVLKNAKKTRIIHIVNLYEKKRNLEQSKIVKAAKKAKLGKVLKYGGMALNAINPVYWFRKLVINTSIDVMTRKVCVVIISVVGEETTKIYSKKLFDKDVDLGLVEGDMEDLLTEGDDEDEGDQNP</sequence>
<reference evidence="2 3" key="1">
    <citation type="submission" date="2020-02" db="EMBL/GenBank/DDBJ databases">
        <authorList>
            <person name="Zheng R.K."/>
            <person name="Sun C.M."/>
        </authorList>
    </citation>
    <scope>NUCLEOTIDE SEQUENCE [LARGE SCALE GENOMIC DNA]</scope>
    <source>
        <strain evidence="3">zrk13</strain>
    </source>
</reference>
<dbReference type="RefSeq" id="WP_258877204.1">
    <property type="nucleotide sequence ID" value="NZ_CP048914.1"/>
</dbReference>
<keyword evidence="1" id="KW-0812">Transmembrane</keyword>
<keyword evidence="1" id="KW-1133">Transmembrane helix</keyword>
<feature type="transmembrane region" description="Helical" evidence="1">
    <location>
        <begin position="14"/>
        <end position="37"/>
    </location>
</feature>
<dbReference type="Proteomes" id="UP000514720">
    <property type="component" value="Chromosome"/>
</dbReference>
<organism evidence="2 3">
    <name type="scientific">Candidatus Xianfuyuplasma coldseepsis</name>
    <dbReference type="NCBI Taxonomy" id="2782163"/>
    <lineage>
        <taxon>Bacteria</taxon>
        <taxon>Bacillati</taxon>
        <taxon>Mycoplasmatota</taxon>
        <taxon>Mollicutes</taxon>
        <taxon>Candidatus Izemoplasmatales</taxon>
        <taxon>Candidatus Izemoplasmataceae</taxon>
        <taxon>Candidatus Xianfuyuplasma</taxon>
    </lineage>
</organism>
<dbReference type="KEGG" id="xcl:G4Z02_06460"/>
<name>A0A7L7KRF8_9MOLU</name>
<evidence type="ECO:0000313" key="2">
    <source>
        <dbReference type="EMBL" id="QMS85410.1"/>
    </source>
</evidence>
<dbReference type="AlphaFoldDB" id="A0A7L7KRF8"/>
<proteinExistence type="predicted"/>
<keyword evidence="3" id="KW-1185">Reference proteome</keyword>
<protein>
    <submittedName>
        <fullName evidence="2">Uncharacterized protein</fullName>
    </submittedName>
</protein>
<evidence type="ECO:0000313" key="3">
    <source>
        <dbReference type="Proteomes" id="UP000514720"/>
    </source>
</evidence>
<evidence type="ECO:0000256" key="1">
    <source>
        <dbReference type="SAM" id="Phobius"/>
    </source>
</evidence>
<gene>
    <name evidence="2" type="ORF">G4Z02_06460</name>
</gene>
<keyword evidence="1" id="KW-0472">Membrane</keyword>
<dbReference type="EMBL" id="CP048914">
    <property type="protein sequence ID" value="QMS85410.1"/>
    <property type="molecule type" value="Genomic_DNA"/>
</dbReference>